<comment type="caution">
    <text evidence="2">The sequence shown here is derived from an EMBL/GenBank/DDBJ whole genome shotgun (WGS) entry which is preliminary data.</text>
</comment>
<organism evidence="2 3">
    <name type="scientific">Petrolisthes manimaculis</name>
    <dbReference type="NCBI Taxonomy" id="1843537"/>
    <lineage>
        <taxon>Eukaryota</taxon>
        <taxon>Metazoa</taxon>
        <taxon>Ecdysozoa</taxon>
        <taxon>Arthropoda</taxon>
        <taxon>Crustacea</taxon>
        <taxon>Multicrustacea</taxon>
        <taxon>Malacostraca</taxon>
        <taxon>Eumalacostraca</taxon>
        <taxon>Eucarida</taxon>
        <taxon>Decapoda</taxon>
        <taxon>Pleocyemata</taxon>
        <taxon>Anomura</taxon>
        <taxon>Galatheoidea</taxon>
        <taxon>Porcellanidae</taxon>
        <taxon>Petrolisthes</taxon>
    </lineage>
</organism>
<proteinExistence type="predicted"/>
<name>A0AAE1U392_9EUCA</name>
<dbReference type="Proteomes" id="UP001292094">
    <property type="component" value="Unassembled WGS sequence"/>
</dbReference>
<dbReference type="EMBL" id="JAWZYT010001934">
    <property type="protein sequence ID" value="KAK4308042.1"/>
    <property type="molecule type" value="Genomic_DNA"/>
</dbReference>
<dbReference type="AlphaFoldDB" id="A0AAE1U392"/>
<sequence length="91" mass="10394">MHDQGPGELRYIRTSFLSAYVLAVVLTLAGLGDANLALYSDPCWYARHSMHQISLDQDMLMMMVVLVEDFTLTTFPRRDTMTQQELKPTPE</sequence>
<gene>
    <name evidence="2" type="ORF">Pmani_020232</name>
</gene>
<evidence type="ECO:0000313" key="3">
    <source>
        <dbReference type="Proteomes" id="UP001292094"/>
    </source>
</evidence>
<keyword evidence="1" id="KW-1133">Transmembrane helix</keyword>
<feature type="transmembrane region" description="Helical" evidence="1">
    <location>
        <begin position="20"/>
        <end position="39"/>
    </location>
</feature>
<evidence type="ECO:0000313" key="2">
    <source>
        <dbReference type="EMBL" id="KAK4308042.1"/>
    </source>
</evidence>
<protein>
    <submittedName>
        <fullName evidence="2">Uncharacterized protein</fullName>
    </submittedName>
</protein>
<keyword evidence="1" id="KW-0812">Transmembrane</keyword>
<keyword evidence="1" id="KW-0472">Membrane</keyword>
<reference evidence="2" key="1">
    <citation type="submission" date="2023-11" db="EMBL/GenBank/DDBJ databases">
        <title>Genome assemblies of two species of porcelain crab, Petrolisthes cinctipes and Petrolisthes manimaculis (Anomura: Porcellanidae).</title>
        <authorList>
            <person name="Angst P."/>
        </authorList>
    </citation>
    <scope>NUCLEOTIDE SEQUENCE</scope>
    <source>
        <strain evidence="2">PB745_02</strain>
        <tissue evidence="2">Gill</tissue>
    </source>
</reference>
<evidence type="ECO:0000256" key="1">
    <source>
        <dbReference type="SAM" id="Phobius"/>
    </source>
</evidence>
<accession>A0AAE1U392</accession>
<keyword evidence="3" id="KW-1185">Reference proteome</keyword>